<sequence length="267" mass="29975">MATSDGLPSDQQRSRCCFLEWMRLQESDLAELLEALSLRDDPGDRHRRQLIGRNIEHFEEYIGKRRSLSQEDVAGFFAPAWNTAIENSMMWLAGCRPSIFVRLVYVLCGAEVEASLSEFVEGARMGNLGELTASQLAGINALQIDPTMHLTKHIYCMQGRTIGEEEKLTSRMASLQEKIADQPIVAIARRTNQGVEPGSEADAALDECEREMLAIMGDADRLRLNTLKEMVGALTPPQAVDFLVASKKLHLCIHEWGKRRNHKHGRD</sequence>
<dbReference type="PROSITE" id="PS51806">
    <property type="entry name" value="DOG1"/>
    <property type="match status" value="1"/>
</dbReference>
<accession>A0ABM3HVY5</accession>
<dbReference type="RefSeq" id="XP_048140765.1">
    <property type="nucleotide sequence ID" value="XM_048284808.1"/>
</dbReference>
<reference evidence="3" key="1">
    <citation type="submission" date="2025-08" db="UniProtKB">
        <authorList>
            <consortium name="RefSeq"/>
        </authorList>
    </citation>
    <scope>IDENTIFICATION</scope>
    <source>
        <tissue evidence="3">Leaf</tissue>
    </source>
</reference>
<protein>
    <submittedName>
        <fullName evidence="3">Protein DOG1-like 3</fullName>
    </submittedName>
</protein>
<gene>
    <name evidence="3" type="primary">LOC115752953</name>
</gene>
<dbReference type="InterPro" id="IPR051886">
    <property type="entry name" value="Seed_Dev/Stress_Resp_Reg"/>
</dbReference>
<evidence type="ECO:0000259" key="1">
    <source>
        <dbReference type="PROSITE" id="PS51806"/>
    </source>
</evidence>
<feature type="domain" description="DOG1" evidence="1">
    <location>
        <begin position="11"/>
        <end position="263"/>
    </location>
</feature>
<dbReference type="PANTHER" id="PTHR46354">
    <property type="entry name" value="DOG1 DOMAIN-CONTAINING PROTEIN"/>
    <property type="match status" value="1"/>
</dbReference>
<dbReference type="InterPro" id="IPR025422">
    <property type="entry name" value="TGA_domain"/>
</dbReference>
<evidence type="ECO:0000313" key="2">
    <source>
        <dbReference type="Proteomes" id="UP000827889"/>
    </source>
</evidence>
<dbReference type="Pfam" id="PF14144">
    <property type="entry name" value="DOG1"/>
    <property type="match status" value="1"/>
</dbReference>
<evidence type="ECO:0000313" key="3">
    <source>
        <dbReference type="RefSeq" id="XP_048140765.1"/>
    </source>
</evidence>
<organism evidence="2 3">
    <name type="scientific">Rhodamnia argentea</name>
    <dbReference type="NCBI Taxonomy" id="178133"/>
    <lineage>
        <taxon>Eukaryota</taxon>
        <taxon>Viridiplantae</taxon>
        <taxon>Streptophyta</taxon>
        <taxon>Embryophyta</taxon>
        <taxon>Tracheophyta</taxon>
        <taxon>Spermatophyta</taxon>
        <taxon>Magnoliopsida</taxon>
        <taxon>eudicotyledons</taxon>
        <taxon>Gunneridae</taxon>
        <taxon>Pentapetalae</taxon>
        <taxon>rosids</taxon>
        <taxon>malvids</taxon>
        <taxon>Myrtales</taxon>
        <taxon>Myrtaceae</taxon>
        <taxon>Myrtoideae</taxon>
        <taxon>Myrteae</taxon>
        <taxon>Australasian group</taxon>
        <taxon>Rhodamnia</taxon>
    </lineage>
</organism>
<dbReference type="GeneID" id="115752953"/>
<name>A0ABM3HVY5_9MYRT</name>
<dbReference type="Proteomes" id="UP000827889">
    <property type="component" value="Chromosome 9"/>
</dbReference>
<keyword evidence="2" id="KW-1185">Reference proteome</keyword>
<proteinExistence type="predicted"/>
<dbReference type="PANTHER" id="PTHR46354:SF7">
    <property type="entry name" value="PROTEIN DOG1-LIKE 1"/>
    <property type="match status" value="1"/>
</dbReference>